<dbReference type="EMBL" id="CM044706">
    <property type="protein sequence ID" value="KAI5657787.1"/>
    <property type="molecule type" value="Genomic_DNA"/>
</dbReference>
<comment type="caution">
    <text evidence="1">The sequence shown here is derived from an EMBL/GenBank/DDBJ whole genome shotgun (WGS) entry which is preliminary data.</text>
</comment>
<dbReference type="Proteomes" id="UP001060085">
    <property type="component" value="Linkage Group LG06"/>
</dbReference>
<sequence>MDDCTLLDLGFSGPCFMWIGKISARGVVMELLDRRLYAVNHIQATLGMNHASFFALYLCFPTYDCTLKMANFYFIVEKVQQKLQGWKANLLSFARRKAIL</sequence>
<protein>
    <submittedName>
        <fullName evidence="1">Uncharacterized protein</fullName>
    </submittedName>
</protein>
<evidence type="ECO:0000313" key="2">
    <source>
        <dbReference type="Proteomes" id="UP001060085"/>
    </source>
</evidence>
<keyword evidence="2" id="KW-1185">Reference proteome</keyword>
<organism evidence="1 2">
    <name type="scientific">Catharanthus roseus</name>
    <name type="common">Madagascar periwinkle</name>
    <name type="synonym">Vinca rosea</name>
    <dbReference type="NCBI Taxonomy" id="4058"/>
    <lineage>
        <taxon>Eukaryota</taxon>
        <taxon>Viridiplantae</taxon>
        <taxon>Streptophyta</taxon>
        <taxon>Embryophyta</taxon>
        <taxon>Tracheophyta</taxon>
        <taxon>Spermatophyta</taxon>
        <taxon>Magnoliopsida</taxon>
        <taxon>eudicotyledons</taxon>
        <taxon>Gunneridae</taxon>
        <taxon>Pentapetalae</taxon>
        <taxon>asterids</taxon>
        <taxon>lamiids</taxon>
        <taxon>Gentianales</taxon>
        <taxon>Apocynaceae</taxon>
        <taxon>Rauvolfioideae</taxon>
        <taxon>Vinceae</taxon>
        <taxon>Catharanthinae</taxon>
        <taxon>Catharanthus</taxon>
    </lineage>
</organism>
<accession>A0ACC0ABH1</accession>
<name>A0ACC0ABH1_CATRO</name>
<proteinExistence type="predicted"/>
<reference evidence="2" key="1">
    <citation type="journal article" date="2023" name="Nat. Plants">
        <title>Single-cell RNA sequencing provides a high-resolution roadmap for understanding the multicellular compartmentation of specialized metabolism.</title>
        <authorList>
            <person name="Sun S."/>
            <person name="Shen X."/>
            <person name="Li Y."/>
            <person name="Li Y."/>
            <person name="Wang S."/>
            <person name="Li R."/>
            <person name="Zhang H."/>
            <person name="Shen G."/>
            <person name="Guo B."/>
            <person name="Wei J."/>
            <person name="Xu J."/>
            <person name="St-Pierre B."/>
            <person name="Chen S."/>
            <person name="Sun C."/>
        </authorList>
    </citation>
    <scope>NUCLEOTIDE SEQUENCE [LARGE SCALE GENOMIC DNA]</scope>
</reference>
<evidence type="ECO:0000313" key="1">
    <source>
        <dbReference type="EMBL" id="KAI5657787.1"/>
    </source>
</evidence>
<gene>
    <name evidence="1" type="ORF">M9H77_26580</name>
</gene>